<keyword evidence="2" id="KW-0548">Nucleotidyltransferase</keyword>
<evidence type="ECO:0000256" key="1">
    <source>
        <dbReference type="ARBA" id="ARBA00022679"/>
    </source>
</evidence>
<dbReference type="GO" id="GO:0016779">
    <property type="term" value="F:nucleotidyltransferase activity"/>
    <property type="evidence" value="ECO:0007669"/>
    <property type="project" value="UniProtKB-KW"/>
</dbReference>
<accession>A0A1R1YFE9</accession>
<evidence type="ECO:0000256" key="6">
    <source>
        <dbReference type="ARBA" id="ARBA00022842"/>
    </source>
</evidence>
<dbReference type="SUPFAM" id="SSF50630">
    <property type="entry name" value="Acid proteases"/>
    <property type="match status" value="1"/>
</dbReference>
<feature type="region of interest" description="Disordered" evidence="11">
    <location>
        <begin position="314"/>
        <end position="378"/>
    </location>
</feature>
<dbReference type="InterPro" id="IPR050951">
    <property type="entry name" value="Retrovirus_Pol_polyprotein"/>
</dbReference>
<dbReference type="AlphaFoldDB" id="A0A1R1YFE9"/>
<dbReference type="InterPro" id="IPR000477">
    <property type="entry name" value="RT_dom"/>
</dbReference>
<keyword evidence="9" id="KW-0511">Multifunctional enzyme</keyword>
<dbReference type="InterPro" id="IPR021109">
    <property type="entry name" value="Peptidase_aspartic_dom_sf"/>
</dbReference>
<dbReference type="Pfam" id="PF17919">
    <property type="entry name" value="RT_RNaseH_2"/>
    <property type="match status" value="1"/>
</dbReference>
<evidence type="ECO:0000256" key="11">
    <source>
        <dbReference type="SAM" id="MobiDB-lite"/>
    </source>
</evidence>
<evidence type="ECO:0000256" key="7">
    <source>
        <dbReference type="ARBA" id="ARBA00022884"/>
    </source>
</evidence>
<feature type="domain" description="Reverse transcriptase" evidence="12">
    <location>
        <begin position="638"/>
        <end position="818"/>
    </location>
</feature>
<comment type="caution">
    <text evidence="13">The sequence shown here is derived from an EMBL/GenBank/DDBJ whole genome shotgun (WGS) entry which is preliminary data.</text>
</comment>
<keyword evidence="3" id="KW-0540">Nuclease</keyword>
<evidence type="ECO:0000313" key="14">
    <source>
        <dbReference type="Proteomes" id="UP000187283"/>
    </source>
</evidence>
<evidence type="ECO:0000259" key="12">
    <source>
        <dbReference type="PROSITE" id="PS50878"/>
    </source>
</evidence>
<dbReference type="Gene3D" id="3.10.10.10">
    <property type="entry name" value="HIV Type 1 Reverse Transcriptase, subunit A, domain 1"/>
    <property type="match status" value="1"/>
</dbReference>
<dbReference type="PROSITE" id="PS00141">
    <property type="entry name" value="ASP_PROTEASE"/>
    <property type="match status" value="1"/>
</dbReference>
<dbReference type="GO" id="GO:0003723">
    <property type="term" value="F:RNA binding"/>
    <property type="evidence" value="ECO:0007669"/>
    <property type="project" value="UniProtKB-KW"/>
</dbReference>
<evidence type="ECO:0000256" key="5">
    <source>
        <dbReference type="ARBA" id="ARBA00022759"/>
    </source>
</evidence>
<evidence type="ECO:0000256" key="4">
    <source>
        <dbReference type="ARBA" id="ARBA00022750"/>
    </source>
</evidence>
<feature type="coiled-coil region" evidence="10">
    <location>
        <begin position="26"/>
        <end position="102"/>
    </location>
</feature>
<dbReference type="SUPFAM" id="SSF56672">
    <property type="entry name" value="DNA/RNA polymerases"/>
    <property type="match status" value="1"/>
</dbReference>
<dbReference type="InterPro" id="IPR001969">
    <property type="entry name" value="Aspartic_peptidase_AS"/>
</dbReference>
<dbReference type="OrthoDB" id="5599418at2759"/>
<evidence type="ECO:0000256" key="10">
    <source>
        <dbReference type="SAM" id="Coils"/>
    </source>
</evidence>
<dbReference type="PANTHER" id="PTHR37984">
    <property type="entry name" value="PROTEIN CBG26694"/>
    <property type="match status" value="1"/>
</dbReference>
<keyword evidence="6" id="KW-0460">Magnesium</keyword>
<dbReference type="InterPro" id="IPR041577">
    <property type="entry name" value="RT_RNaseH_2"/>
</dbReference>
<keyword evidence="5" id="KW-0378">Hydrolase</keyword>
<dbReference type="GO" id="GO:0004519">
    <property type="term" value="F:endonuclease activity"/>
    <property type="evidence" value="ECO:0007669"/>
    <property type="project" value="UniProtKB-KW"/>
</dbReference>
<keyword evidence="7" id="KW-0694">RNA-binding</keyword>
<keyword evidence="4" id="KW-0064">Aspartyl protease</keyword>
<evidence type="ECO:0000256" key="9">
    <source>
        <dbReference type="ARBA" id="ARBA00023268"/>
    </source>
</evidence>
<keyword evidence="8" id="KW-0229">DNA integration</keyword>
<dbReference type="Pfam" id="PF13650">
    <property type="entry name" value="Asp_protease_2"/>
    <property type="match status" value="1"/>
</dbReference>
<reference evidence="13 14" key="1">
    <citation type="submission" date="2017-01" db="EMBL/GenBank/DDBJ databases">
        <authorList>
            <person name="Mah S.A."/>
            <person name="Swanson W.J."/>
            <person name="Moy G.W."/>
            <person name="Vacquier V.D."/>
        </authorList>
    </citation>
    <scope>NUCLEOTIDE SEQUENCE [LARGE SCALE GENOMIC DNA]</scope>
    <source>
        <strain evidence="13 14">GSMNP</strain>
    </source>
</reference>
<feature type="compositionally biased region" description="Polar residues" evidence="11">
    <location>
        <begin position="344"/>
        <end position="363"/>
    </location>
</feature>
<dbReference type="InterPro" id="IPR005162">
    <property type="entry name" value="Retrotrans_gag_dom"/>
</dbReference>
<evidence type="ECO:0000256" key="2">
    <source>
        <dbReference type="ARBA" id="ARBA00022695"/>
    </source>
</evidence>
<dbReference type="Proteomes" id="UP000187283">
    <property type="component" value="Unassembled WGS sequence"/>
</dbReference>
<protein>
    <submittedName>
        <fullName evidence="13">Retrovirus-related Pol polyprotein from transposon</fullName>
    </submittedName>
</protein>
<dbReference type="PROSITE" id="PS50878">
    <property type="entry name" value="RT_POL"/>
    <property type="match status" value="1"/>
</dbReference>
<name>A0A1R1YFE9_9FUNG</name>
<dbReference type="CDD" id="cd01647">
    <property type="entry name" value="RT_LTR"/>
    <property type="match status" value="1"/>
</dbReference>
<gene>
    <name evidence="13" type="ORF">AYI70_g771</name>
</gene>
<evidence type="ECO:0000256" key="3">
    <source>
        <dbReference type="ARBA" id="ARBA00022722"/>
    </source>
</evidence>
<dbReference type="FunFam" id="3.30.70.270:FF:000020">
    <property type="entry name" value="Transposon Tf2-6 polyprotein-like Protein"/>
    <property type="match status" value="1"/>
</dbReference>
<dbReference type="CDD" id="cd00303">
    <property type="entry name" value="retropepsin_like"/>
    <property type="match status" value="1"/>
</dbReference>
<keyword evidence="4" id="KW-0645">Protease</keyword>
<evidence type="ECO:0000313" key="13">
    <source>
        <dbReference type="EMBL" id="OMJ25632.1"/>
    </source>
</evidence>
<dbReference type="Gene3D" id="2.40.70.10">
    <property type="entry name" value="Acid Proteases"/>
    <property type="match status" value="1"/>
</dbReference>
<dbReference type="Pfam" id="PF00078">
    <property type="entry name" value="RVT_1"/>
    <property type="match status" value="1"/>
</dbReference>
<dbReference type="InterPro" id="IPR043128">
    <property type="entry name" value="Rev_trsase/Diguanyl_cyclase"/>
</dbReference>
<dbReference type="GO" id="GO:0004190">
    <property type="term" value="F:aspartic-type endopeptidase activity"/>
    <property type="evidence" value="ECO:0007669"/>
    <property type="project" value="UniProtKB-KW"/>
</dbReference>
<keyword evidence="5" id="KW-0255">Endonuclease</keyword>
<keyword evidence="1" id="KW-0808">Transferase</keyword>
<dbReference type="GO" id="GO:0006508">
    <property type="term" value="P:proteolysis"/>
    <property type="evidence" value="ECO:0007669"/>
    <property type="project" value="InterPro"/>
</dbReference>
<organism evidence="13 14">
    <name type="scientific">Smittium culicis</name>
    <dbReference type="NCBI Taxonomy" id="133412"/>
    <lineage>
        <taxon>Eukaryota</taxon>
        <taxon>Fungi</taxon>
        <taxon>Fungi incertae sedis</taxon>
        <taxon>Zoopagomycota</taxon>
        <taxon>Kickxellomycotina</taxon>
        <taxon>Harpellomycetes</taxon>
        <taxon>Harpellales</taxon>
        <taxon>Legeriomycetaceae</taxon>
        <taxon>Smittium</taxon>
    </lineage>
</organism>
<dbReference type="PANTHER" id="PTHR37984:SF5">
    <property type="entry name" value="PROTEIN NYNRIN-LIKE"/>
    <property type="match status" value="1"/>
</dbReference>
<keyword evidence="14" id="KW-1185">Reference proteome</keyword>
<dbReference type="STRING" id="133412.A0A1R1YFE9"/>
<evidence type="ECO:0000256" key="8">
    <source>
        <dbReference type="ARBA" id="ARBA00022908"/>
    </source>
</evidence>
<dbReference type="InterPro" id="IPR043502">
    <property type="entry name" value="DNA/RNA_pol_sf"/>
</dbReference>
<dbReference type="CDD" id="cd09274">
    <property type="entry name" value="RNase_HI_RT_Ty3"/>
    <property type="match status" value="1"/>
</dbReference>
<proteinExistence type="predicted"/>
<dbReference type="GO" id="GO:0015074">
    <property type="term" value="P:DNA integration"/>
    <property type="evidence" value="ECO:0007669"/>
    <property type="project" value="UniProtKB-KW"/>
</dbReference>
<dbReference type="Gene3D" id="3.30.70.270">
    <property type="match status" value="2"/>
</dbReference>
<sequence length="1208" mass="135609">MSNTMQVSAGQLQVAEMSYSNRVAENALLKTQLAAAESQYDQLAAENETQKDQNEKLASENAELKSQRVAEFKFKTEKFMQYQQEKLEIVIIEKQLAQKEADFYRHQVVIASRPVHATSASSPKMPKIPEFRGSTIGFTRWISWVSDLFENYPELTDFNRRMMVVESLKDEARSWYDAEPDSSTTSWEALKDALLRQYGGTNSIANAFQTINSMTLTSRSDFNIFIQKIRPAIQLVAKTDSTLSIAMLSQQVDSDIRRFLPEILNESFASFEQRLKLQFQELQIKSASRSNTVYRPADLSTSMDLDSISAPIRRINNYSRPNSPPGLRPRSPINFRNRNMKPHTPSNSTMSPAQFEQSNSMQIISKPPKPPDKSFKTVSFSYPPTTDIKYISASDSPDALFASRLPFYDLPTGKLTSTPLTTMTLHLNESICFKLTATINGRSVSVLIDTGSQITSMTESICSILRLPTTSCEPLNLRLGDNSAGSTSDKLAIADICFGATKFKTTFRLMTTQPYDIILGANFIVASKSAYDPTTMTISFAQGDKIDTFKMMPSGLVATEWAPLVLAASAVDCLPKADPDISAILRDVATLFDPTPSIINTDFPHQLRLTTDQPAHARMRRYSPEEARVLREHVKELYEAGYARPSTSPYSANPLIVPKADGTPRVVINFRPLNKITIRDEYPLPRIDVIQNQLFGCCFYSKLDVLKALYRIPLHSDSIEASAFSIPDGHHELLVMPQGMSNSPATFQRNIDRALRECIDGGYCAAFADDILVFSKTREEHLFHLRSVLKKLSDKGFKLNPKKCIFAVPKVDILGFTVSKDGQEIAEDKIAAVKKFPRPVNVPTLRRFLGMTSFCRAFIDNFTDTAAPLYKLLKNDISYDWNSECETAFQRLKMAMTSAPVLAHPDTSMPYIMYTDASNVGIGASLHQCQSDGTFRPIAYANRKLLPAEVNYCASDKEALAVVYGFNKFHHYVHGSCTELHTDHRALITALKHEDPRGRIARWNSALQAYDFTAKHVKGLDNTLTDALSHDFEDTDTDICKMHLPITRSRNIGPKTRRIWGQLDELIEDDSPLNTADSAQTDYYDATDPDYNSSIDPIIRTTTAAENDTDQTFQEYNLTEYLPSKTHFTKMQQIDPKINEILTTLSNVDSASTHLAKQAESYCIKNSMLYNASNSDCSRLYIPSALDNAVNYYHHDTPMMTRLDIVAL</sequence>
<keyword evidence="10" id="KW-0175">Coiled coil</keyword>
<dbReference type="EMBL" id="LSSN01000140">
    <property type="protein sequence ID" value="OMJ25632.1"/>
    <property type="molecule type" value="Genomic_DNA"/>
</dbReference>
<dbReference type="Pfam" id="PF03732">
    <property type="entry name" value="Retrotrans_gag"/>
    <property type="match status" value="1"/>
</dbReference>